<feature type="region of interest" description="Disordered" evidence="7">
    <location>
        <begin position="1"/>
        <end position="62"/>
    </location>
</feature>
<dbReference type="GO" id="GO:0036064">
    <property type="term" value="C:ciliary basal body"/>
    <property type="evidence" value="ECO:0000318"/>
    <property type="project" value="GO_Central"/>
</dbReference>
<feature type="compositionally biased region" description="Low complexity" evidence="7">
    <location>
        <begin position="1287"/>
        <end position="1300"/>
    </location>
</feature>
<dbReference type="KEGG" id="spu:582217"/>
<feature type="compositionally biased region" description="Acidic residues" evidence="7">
    <location>
        <begin position="37"/>
        <end position="55"/>
    </location>
</feature>
<keyword evidence="3" id="KW-0547">Nucleotide-binding</keyword>
<sequence>MASSVSSDNDDDYDSDVTCGSSDTDDKDSYDSGNSSNDDDTGNDEESEEESDDDDRTSGEKLENVMWCGPKKNLPVLVFRPECNFIKVKRLYATGEKHHLAYKIVRTDCRVIRQLLHKHGFHEVHPNSSDFNLMWIGSHVKPYTLRSFTDFQKINHFPRSYEITRKDRLYKNFQRMQHAKGSRHFDFLPQTFCCPSEYDDLVAAHNKERGTWIVKPVASSRGRGIFLVNSPQNVPLDAAYVACRYLNNPLLIDGFKFDLRLYVAVTSYDPLRIYLYEEGLTRFATVQYQQNNKTIKNTCMHLTNYSLNKKSSDYVKCDDGDIEDYGNKWSLGAMLRYLKKQGKDAKLLLSRIEEAVNKTIICAELPVATACKMFLPYRGNCFELYGFDILVDANLKPWVLEVNLSPSLACEAPIDMKIKSNMCGDLFSLTGFIIQDPVMRRMQQSRRNQDLAASSTLRQQKERIGSAFSRQRPNSAGMMGNKLSRPKSAAASAGPKDSSGLTLEERKIVLESKEEYARRGGWMRTFPSPNSMEKYGSLMESRNSMNQLLHSRLFSDNVDSSSTSPRSKSAHSSLASSRARQCTKMSHGMMQELQEREVEEHLAQLLRKLSTKDNSGERRSLRTKVRNKFPATKRIAAPNPRNAVPSKAEVKSEPAPSRAPLAQGKLDARPQTGQSKNSAKQPEPAAAQQTTTTNTAAASQQLQKRPSSSKQNSGVSQSNINGTKGVDKGGGGGGEPTSTTGSSGNWVHGKPPAGPSQGSGGAKIGGSESNAGARMVLEIQKPKGPTKEEIRELVNVPDILDRGGDLSKLQARDAFATYLLRVQQRLLAETSKPPEKLDEIDQHDEQMDLVLRFLKRAASNLQQQFKVIVPSRKLPIHDRRRILAKQLVDFVQIYSKETEEMENMKPKKVVKPHNHHQFEEDEESIEDNRFTHFVGVANENELEELLTTYTKQNKSASIFLGTSTNNPKSVSEMMAQPTSVNSTNQQHHQHHHHNHHHHKQQLQQHQHKHVTNGGPALLHRRSSSTENLHSSNKGGGAAGDIAKDINSNSLAAKHGVHSTKALQHYYAAAGASNTATTGDGHYHHHHHQPHQHPMTSSPSTLSLPKRPHSSTPNAAEARHASSADGAVQVYSARFNRQRPYSAKAGFDSGDGRSSGRPNSAVVYRDSSGGQIAARHFSESSQQAIQEALGRLAKRQAARQYSSSSVQNQNLLTQQYVEQHFGLTNPPQGPVQATPVTGYGSNPVLTSTLGRSSARSRSSSVGHVRSPSQNSITAVAVDAQAGSTVPQRSASNSRVSSAVLNEKGRGGASQEQTGHIRRSSHGGVALNRTHSFTTDTSSKDSSELNGPTNASKTTSSHSLANGLSDDAYSAQIKALQNLTVSNRTPYPNAAGALQHQQEGNNSVPIGGGRQMSGGASRPMSLQEQQQMAYELSQQSKAKHQEKVAQAHTNASALRDAIHRNASASANNNNSSSPSHQPRPPPQSANARKPISAKRLARTTQVEEGPSRSGNSFYTSLKYSNTTGGVTNKHHNGSGSIQAQVIRH</sequence>
<evidence type="ECO:0000313" key="9">
    <source>
        <dbReference type="Proteomes" id="UP000007110"/>
    </source>
</evidence>
<dbReference type="SUPFAM" id="SSF56059">
    <property type="entry name" value="Glutathione synthetase ATP-binding domain-like"/>
    <property type="match status" value="1"/>
</dbReference>
<reference evidence="8" key="2">
    <citation type="submission" date="2021-01" db="UniProtKB">
        <authorList>
            <consortium name="EnsemblMetazoa"/>
        </authorList>
    </citation>
    <scope>IDENTIFICATION</scope>
</reference>
<dbReference type="EnsemblMetazoa" id="XM_030999648">
    <property type="protein sequence ID" value="XP_030855508"/>
    <property type="gene ID" value="LOC582217"/>
</dbReference>
<dbReference type="PROSITE" id="PS51221">
    <property type="entry name" value="TTL"/>
    <property type="match status" value="1"/>
</dbReference>
<dbReference type="OMA" id="TECKIIR"/>
<feature type="region of interest" description="Disordered" evidence="7">
    <location>
        <begin position="904"/>
        <end position="925"/>
    </location>
</feature>
<feature type="compositionally biased region" description="Low complexity" evidence="7">
    <location>
        <begin position="1091"/>
        <end position="1104"/>
    </location>
</feature>
<feature type="compositionally biased region" description="Polar residues" evidence="7">
    <location>
        <begin position="1342"/>
        <end position="1357"/>
    </location>
</feature>
<feature type="compositionally biased region" description="Polar residues" evidence="7">
    <location>
        <begin position="671"/>
        <end position="680"/>
    </location>
</feature>
<feature type="region of interest" description="Disordered" evidence="7">
    <location>
        <begin position="1462"/>
        <end position="1542"/>
    </location>
</feature>
<feature type="region of interest" description="Disordered" evidence="7">
    <location>
        <begin position="1393"/>
        <end position="1447"/>
    </location>
</feature>
<evidence type="ECO:0000256" key="2">
    <source>
        <dbReference type="ARBA" id="ARBA00022598"/>
    </source>
</evidence>
<evidence type="ECO:0000256" key="4">
    <source>
        <dbReference type="ARBA" id="ARBA00022840"/>
    </source>
</evidence>
<evidence type="ECO:0000313" key="8">
    <source>
        <dbReference type="EnsemblMetazoa" id="XP_030855506"/>
    </source>
</evidence>
<evidence type="ECO:0000256" key="6">
    <source>
        <dbReference type="ARBA" id="ARBA00049274"/>
    </source>
</evidence>
<dbReference type="RefSeq" id="XP_030855506.1">
    <property type="nucleotide sequence ID" value="XM_030999646.1"/>
</dbReference>
<feature type="region of interest" description="Disordered" evidence="7">
    <location>
        <begin position="960"/>
        <end position="1040"/>
    </location>
</feature>
<feature type="compositionally biased region" description="Basic and acidic residues" evidence="7">
    <location>
        <begin position="610"/>
        <end position="620"/>
    </location>
</feature>
<name>A0A7M7PV40_STRPU</name>
<accession>A0A7M7PV40</accession>
<keyword evidence="9" id="KW-1185">Reference proteome</keyword>
<feature type="compositionally biased region" description="Polar residues" evidence="7">
    <location>
        <begin position="960"/>
        <end position="969"/>
    </location>
</feature>
<feature type="region of interest" description="Disordered" evidence="7">
    <location>
        <begin position="1244"/>
        <end position="1357"/>
    </location>
</feature>
<comment type="similarity">
    <text evidence="1">Belongs to the tubulin--tyrosine ligase family.</text>
</comment>
<feature type="compositionally biased region" description="Low complexity" evidence="7">
    <location>
        <begin position="564"/>
        <end position="580"/>
    </location>
</feature>
<feature type="compositionally biased region" description="Basic residues" evidence="7">
    <location>
        <begin position="987"/>
        <end position="1010"/>
    </location>
</feature>
<feature type="region of interest" description="Disordered" evidence="7">
    <location>
        <begin position="609"/>
        <end position="768"/>
    </location>
</feature>
<dbReference type="Gene3D" id="3.30.470.20">
    <property type="entry name" value="ATP-grasp fold, B domain"/>
    <property type="match status" value="1"/>
</dbReference>
<dbReference type="FunCoup" id="A0A7M7PV40">
    <property type="interactions" value="1296"/>
</dbReference>
<feature type="compositionally biased region" description="Polar residues" evidence="7">
    <location>
        <begin position="1496"/>
        <end position="1524"/>
    </location>
</feature>
<dbReference type="RefSeq" id="XP_030855508.1">
    <property type="nucleotide sequence ID" value="XM_030999648.1"/>
</dbReference>
<dbReference type="InParanoid" id="A0A7M7PV40"/>
<feature type="compositionally biased region" description="Basic residues" evidence="7">
    <location>
        <begin position="906"/>
        <end position="915"/>
    </location>
</feature>
<feature type="region of interest" description="Disordered" evidence="7">
    <location>
        <begin position="556"/>
        <end position="584"/>
    </location>
</feature>
<dbReference type="GeneID" id="582217"/>
<keyword evidence="2" id="KW-0436">Ligase</keyword>
<feature type="compositionally biased region" description="Low complexity" evidence="7">
    <location>
        <begin position="1244"/>
        <end position="1267"/>
    </location>
</feature>
<dbReference type="OrthoDB" id="2016263at2759"/>
<proteinExistence type="inferred from homology"/>
<dbReference type="EnsemblMetazoa" id="XM_030999646">
    <property type="protein sequence ID" value="XP_030855506"/>
    <property type="gene ID" value="LOC582217"/>
</dbReference>
<evidence type="ECO:0000256" key="3">
    <source>
        <dbReference type="ARBA" id="ARBA00022741"/>
    </source>
</evidence>
<dbReference type="InterPro" id="IPR004344">
    <property type="entry name" value="TTL/TTLL_fam"/>
</dbReference>
<dbReference type="Pfam" id="PF03133">
    <property type="entry name" value="TTL"/>
    <property type="match status" value="1"/>
</dbReference>
<reference evidence="9" key="1">
    <citation type="submission" date="2015-02" db="EMBL/GenBank/DDBJ databases">
        <title>Genome sequencing for Strongylocentrotus purpuratus.</title>
        <authorList>
            <person name="Murali S."/>
            <person name="Liu Y."/>
            <person name="Vee V."/>
            <person name="English A."/>
            <person name="Wang M."/>
            <person name="Skinner E."/>
            <person name="Han Y."/>
            <person name="Muzny D.M."/>
            <person name="Worley K.C."/>
            <person name="Gibbs R.A."/>
        </authorList>
    </citation>
    <scope>NUCLEOTIDE SEQUENCE</scope>
</reference>
<feature type="compositionally biased region" description="Low complexity" evidence="7">
    <location>
        <begin position="1462"/>
        <end position="1474"/>
    </location>
</feature>
<dbReference type="Proteomes" id="UP000007110">
    <property type="component" value="Unassembled WGS sequence"/>
</dbReference>
<dbReference type="GO" id="GO:0005524">
    <property type="term" value="F:ATP binding"/>
    <property type="evidence" value="ECO:0007669"/>
    <property type="project" value="UniProtKB-KW"/>
</dbReference>
<feature type="compositionally biased region" description="Polar residues" evidence="7">
    <location>
        <begin position="1531"/>
        <end position="1542"/>
    </location>
</feature>
<protein>
    <recommendedName>
        <fullName evidence="5">Tubulin--tyrosine ligase-like protein 5</fullName>
    </recommendedName>
</protein>
<dbReference type="GO" id="GO:0070740">
    <property type="term" value="F:tubulin-glutamic acid ligase activity"/>
    <property type="evidence" value="ECO:0000318"/>
    <property type="project" value="GO_Central"/>
</dbReference>
<dbReference type="PANTHER" id="PTHR12241:SF145">
    <property type="entry name" value="TUBULIN POLYGLUTAMYLASE TTLL5"/>
    <property type="match status" value="1"/>
</dbReference>
<dbReference type="GO" id="GO:0000226">
    <property type="term" value="P:microtubule cytoskeleton organization"/>
    <property type="evidence" value="ECO:0000318"/>
    <property type="project" value="GO_Central"/>
</dbReference>
<feature type="compositionally biased region" description="Polar residues" evidence="7">
    <location>
        <begin position="1393"/>
        <end position="1402"/>
    </location>
</feature>
<dbReference type="GO" id="GO:0015631">
    <property type="term" value="F:tubulin binding"/>
    <property type="evidence" value="ECO:0000318"/>
    <property type="project" value="GO_Central"/>
</dbReference>
<organism evidence="8 9">
    <name type="scientific">Strongylocentrotus purpuratus</name>
    <name type="common">Purple sea urchin</name>
    <dbReference type="NCBI Taxonomy" id="7668"/>
    <lineage>
        <taxon>Eukaryota</taxon>
        <taxon>Metazoa</taxon>
        <taxon>Echinodermata</taxon>
        <taxon>Eleutherozoa</taxon>
        <taxon>Echinozoa</taxon>
        <taxon>Echinoidea</taxon>
        <taxon>Euechinoidea</taxon>
        <taxon>Echinacea</taxon>
        <taxon>Camarodonta</taxon>
        <taxon>Echinidea</taxon>
        <taxon>Strongylocentrotidae</taxon>
        <taxon>Strongylocentrotus</taxon>
    </lineage>
</organism>
<evidence type="ECO:0000256" key="1">
    <source>
        <dbReference type="ARBA" id="ARBA00006820"/>
    </source>
</evidence>
<feature type="compositionally biased region" description="Low complexity" evidence="7">
    <location>
        <begin position="685"/>
        <end position="724"/>
    </location>
</feature>
<feature type="region of interest" description="Disordered" evidence="7">
    <location>
        <begin position="444"/>
        <end position="505"/>
    </location>
</feature>
<feature type="compositionally biased region" description="Polar residues" evidence="7">
    <location>
        <begin position="1418"/>
        <end position="1434"/>
    </location>
</feature>
<feature type="region of interest" description="Disordered" evidence="7">
    <location>
        <begin position="1076"/>
        <end position="1124"/>
    </location>
</feature>
<comment type="catalytic activity">
    <reaction evidence="6">
        <text>L-glutamyl-[protein] + L-glutamate + ATP = gamma-L-glutamyl-L-glutamyl-[protein] + ADP + phosphate + H(+)</text>
        <dbReference type="Rhea" id="RHEA:60144"/>
        <dbReference type="Rhea" id="RHEA-COMP:10208"/>
        <dbReference type="Rhea" id="RHEA-COMP:15517"/>
        <dbReference type="ChEBI" id="CHEBI:15378"/>
        <dbReference type="ChEBI" id="CHEBI:29973"/>
        <dbReference type="ChEBI" id="CHEBI:29985"/>
        <dbReference type="ChEBI" id="CHEBI:30616"/>
        <dbReference type="ChEBI" id="CHEBI:43474"/>
        <dbReference type="ChEBI" id="CHEBI:143622"/>
        <dbReference type="ChEBI" id="CHEBI:456216"/>
    </reaction>
    <physiologicalReaction direction="left-to-right" evidence="6">
        <dbReference type="Rhea" id="RHEA:60145"/>
    </physiologicalReaction>
</comment>
<evidence type="ECO:0000256" key="7">
    <source>
        <dbReference type="SAM" id="MobiDB-lite"/>
    </source>
</evidence>
<feature type="region of interest" description="Disordered" evidence="7">
    <location>
        <begin position="1141"/>
        <end position="1163"/>
    </location>
</feature>
<evidence type="ECO:0000256" key="5">
    <source>
        <dbReference type="ARBA" id="ARBA00041448"/>
    </source>
</evidence>
<dbReference type="PANTHER" id="PTHR12241">
    <property type="entry name" value="TUBULIN POLYGLUTAMYLASE"/>
    <property type="match status" value="1"/>
</dbReference>
<keyword evidence="4" id="KW-0067">ATP-binding</keyword>